<keyword evidence="4" id="KW-0547">Nucleotide-binding</keyword>
<keyword evidence="5" id="KW-0611">Plant defense</keyword>
<dbReference type="Gene3D" id="1.20.5.4130">
    <property type="match status" value="1"/>
</dbReference>
<dbReference type="PANTHER" id="PTHR19338:SF73">
    <property type="entry name" value="DISEASE RESISTANCE PROTEIN RGA2-LIKE"/>
    <property type="match status" value="1"/>
</dbReference>
<evidence type="ECO:0000256" key="1">
    <source>
        <dbReference type="ARBA" id="ARBA00008894"/>
    </source>
</evidence>
<keyword evidence="8" id="KW-1185">Reference proteome</keyword>
<evidence type="ECO:0000256" key="4">
    <source>
        <dbReference type="ARBA" id="ARBA00022741"/>
    </source>
</evidence>
<proteinExistence type="inferred from homology"/>
<dbReference type="GO" id="GO:0006952">
    <property type="term" value="P:defense response"/>
    <property type="evidence" value="ECO:0007669"/>
    <property type="project" value="UniProtKB-KW"/>
</dbReference>
<keyword evidence="2" id="KW-0433">Leucine-rich repeat</keyword>
<evidence type="ECO:0000256" key="5">
    <source>
        <dbReference type="ARBA" id="ARBA00022821"/>
    </source>
</evidence>
<dbReference type="PANTHER" id="PTHR19338">
    <property type="entry name" value="TRANSLOCASE OF INNER MITOCHONDRIAL MEMBRANE 13 HOMOLOG"/>
    <property type="match status" value="1"/>
</dbReference>
<keyword evidence="3" id="KW-0677">Repeat</keyword>
<feature type="domain" description="Disease resistance N-terminal" evidence="6">
    <location>
        <begin position="7"/>
        <end position="97"/>
    </location>
</feature>
<organism evidence="7 8">
    <name type="scientific">Acorus gramineus</name>
    <name type="common">Dwarf sweet flag</name>
    <dbReference type="NCBI Taxonomy" id="55184"/>
    <lineage>
        <taxon>Eukaryota</taxon>
        <taxon>Viridiplantae</taxon>
        <taxon>Streptophyta</taxon>
        <taxon>Embryophyta</taxon>
        <taxon>Tracheophyta</taxon>
        <taxon>Spermatophyta</taxon>
        <taxon>Magnoliopsida</taxon>
        <taxon>Liliopsida</taxon>
        <taxon>Acoraceae</taxon>
        <taxon>Acorus</taxon>
    </lineage>
</organism>
<name>A0AAV9BE37_ACOGR</name>
<accession>A0AAV9BE37</accession>
<dbReference type="InterPro" id="IPR038005">
    <property type="entry name" value="RX-like_CC"/>
</dbReference>
<evidence type="ECO:0000313" key="8">
    <source>
        <dbReference type="Proteomes" id="UP001179952"/>
    </source>
</evidence>
<dbReference type="Proteomes" id="UP001179952">
    <property type="component" value="Unassembled WGS sequence"/>
</dbReference>
<evidence type="ECO:0000259" key="6">
    <source>
        <dbReference type="Pfam" id="PF18052"/>
    </source>
</evidence>
<dbReference type="EMBL" id="JAUJYN010000003">
    <property type="protein sequence ID" value="KAK1274730.1"/>
    <property type="molecule type" value="Genomic_DNA"/>
</dbReference>
<dbReference type="GO" id="GO:0000166">
    <property type="term" value="F:nucleotide binding"/>
    <property type="evidence" value="ECO:0007669"/>
    <property type="project" value="UniProtKB-KW"/>
</dbReference>
<protein>
    <submittedName>
        <fullName evidence="7">Disease resistance protein</fullName>
    </submittedName>
</protein>
<dbReference type="AlphaFoldDB" id="A0AAV9BE37"/>
<evidence type="ECO:0000313" key="7">
    <source>
        <dbReference type="EMBL" id="KAK1274730.1"/>
    </source>
</evidence>
<dbReference type="CDD" id="cd14798">
    <property type="entry name" value="RX-CC_like"/>
    <property type="match status" value="1"/>
</dbReference>
<comment type="similarity">
    <text evidence="1">Belongs to the disease resistance NB-LRR family.</text>
</comment>
<reference evidence="7" key="2">
    <citation type="submission" date="2023-06" db="EMBL/GenBank/DDBJ databases">
        <authorList>
            <person name="Ma L."/>
            <person name="Liu K.-W."/>
            <person name="Li Z."/>
            <person name="Hsiao Y.-Y."/>
            <person name="Qi Y."/>
            <person name="Fu T."/>
            <person name="Tang G."/>
            <person name="Zhang D."/>
            <person name="Sun W.-H."/>
            <person name="Liu D.-K."/>
            <person name="Li Y."/>
            <person name="Chen G.-Z."/>
            <person name="Liu X.-D."/>
            <person name="Liao X.-Y."/>
            <person name="Jiang Y.-T."/>
            <person name="Yu X."/>
            <person name="Hao Y."/>
            <person name="Huang J."/>
            <person name="Zhao X.-W."/>
            <person name="Ke S."/>
            <person name="Chen Y.-Y."/>
            <person name="Wu W.-L."/>
            <person name="Hsu J.-L."/>
            <person name="Lin Y.-F."/>
            <person name="Huang M.-D."/>
            <person name="Li C.-Y."/>
            <person name="Huang L."/>
            <person name="Wang Z.-W."/>
            <person name="Zhao X."/>
            <person name="Zhong W.-Y."/>
            <person name="Peng D.-H."/>
            <person name="Ahmad S."/>
            <person name="Lan S."/>
            <person name="Zhang J.-S."/>
            <person name="Tsai W.-C."/>
            <person name="Van De Peer Y."/>
            <person name="Liu Z.-J."/>
        </authorList>
    </citation>
    <scope>NUCLEOTIDE SEQUENCE</scope>
    <source>
        <strain evidence="7">SCP</strain>
        <tissue evidence="7">Leaves</tissue>
    </source>
</reference>
<evidence type="ECO:0000256" key="3">
    <source>
        <dbReference type="ARBA" id="ARBA00022737"/>
    </source>
</evidence>
<comment type="caution">
    <text evidence="7">The sequence shown here is derived from an EMBL/GenBank/DDBJ whole genome shotgun (WGS) entry which is preliminary data.</text>
</comment>
<dbReference type="InterPro" id="IPR041118">
    <property type="entry name" value="Rx_N"/>
</dbReference>
<gene>
    <name evidence="7" type="ORF">QJS04_geneDACA009954</name>
</gene>
<dbReference type="Pfam" id="PF18052">
    <property type="entry name" value="Rx_N"/>
    <property type="match status" value="1"/>
</dbReference>
<evidence type="ECO:0000256" key="2">
    <source>
        <dbReference type="ARBA" id="ARBA00022614"/>
    </source>
</evidence>
<reference evidence="7" key="1">
    <citation type="journal article" date="2023" name="Nat. Commun.">
        <title>Diploid and tetraploid genomes of Acorus and the evolution of monocots.</title>
        <authorList>
            <person name="Ma L."/>
            <person name="Liu K.W."/>
            <person name="Li Z."/>
            <person name="Hsiao Y.Y."/>
            <person name="Qi Y."/>
            <person name="Fu T."/>
            <person name="Tang G.D."/>
            <person name="Zhang D."/>
            <person name="Sun W.H."/>
            <person name="Liu D.K."/>
            <person name="Li Y."/>
            <person name="Chen G.Z."/>
            <person name="Liu X.D."/>
            <person name="Liao X.Y."/>
            <person name="Jiang Y.T."/>
            <person name="Yu X."/>
            <person name="Hao Y."/>
            <person name="Huang J."/>
            <person name="Zhao X.W."/>
            <person name="Ke S."/>
            <person name="Chen Y.Y."/>
            <person name="Wu W.L."/>
            <person name="Hsu J.L."/>
            <person name="Lin Y.F."/>
            <person name="Huang M.D."/>
            <person name="Li C.Y."/>
            <person name="Huang L."/>
            <person name="Wang Z.W."/>
            <person name="Zhao X."/>
            <person name="Zhong W.Y."/>
            <person name="Peng D.H."/>
            <person name="Ahmad S."/>
            <person name="Lan S."/>
            <person name="Zhang J.S."/>
            <person name="Tsai W.C."/>
            <person name="Van de Peer Y."/>
            <person name="Liu Z.J."/>
        </authorList>
    </citation>
    <scope>NUCLEOTIDE SEQUENCE</scope>
    <source>
        <strain evidence="7">SCP</strain>
    </source>
</reference>
<sequence>MAEVAYSAVKDLAGLLKDEVDLLSGVREEVKAMERMLKRIQAFLKDADSAPHNVRRDERTKQWVEEIREVAFEAQDVIEDFCILKKQRPATNKHGCFKRCLKREVREISSNPSRRESYFGLTNHKLLIHKLVIN</sequence>